<gene>
    <name evidence="1" type="ORF">H8J70_09745</name>
</gene>
<accession>A0ABR6VLF0</accession>
<evidence type="ECO:0000313" key="2">
    <source>
        <dbReference type="Proteomes" id="UP000606870"/>
    </source>
</evidence>
<protein>
    <submittedName>
        <fullName evidence="1">Uncharacterized protein</fullName>
    </submittedName>
</protein>
<sequence>MLALVTYCLPVFATNWVCLTNSDGVSLYLDNDSVKANDYEATVLIKTMYNGMTQVARLKFNHYTKSFAFIREAVYDANGQVKSQHAAACLNYQPIEKNNGVDLVYHALWER</sequence>
<proteinExistence type="predicted"/>
<reference evidence="1 2" key="1">
    <citation type="submission" date="2020-08" db="EMBL/GenBank/DDBJ databases">
        <authorList>
            <person name="Liu C."/>
            <person name="Sun Q."/>
        </authorList>
    </citation>
    <scope>NUCLEOTIDE SEQUENCE [LARGE SCALE GENOMIC DNA]</scope>
    <source>
        <strain evidence="1 2">NSJ-59</strain>
    </source>
</reference>
<dbReference type="EMBL" id="JACOGK010000030">
    <property type="protein sequence ID" value="MBC3537534.1"/>
    <property type="molecule type" value="Genomic_DNA"/>
</dbReference>
<comment type="caution">
    <text evidence="1">The sequence shown here is derived from an EMBL/GenBank/DDBJ whole genome shotgun (WGS) entry which is preliminary data.</text>
</comment>
<organism evidence="1 2">
    <name type="scientific">Megasphaera hominis</name>
    <dbReference type="NCBI Taxonomy" id="159836"/>
    <lineage>
        <taxon>Bacteria</taxon>
        <taxon>Bacillati</taxon>
        <taxon>Bacillota</taxon>
        <taxon>Negativicutes</taxon>
        <taxon>Veillonellales</taxon>
        <taxon>Veillonellaceae</taxon>
        <taxon>Megasphaera</taxon>
    </lineage>
</organism>
<name>A0ABR6VLF0_9FIRM</name>
<dbReference type="Proteomes" id="UP000606870">
    <property type="component" value="Unassembled WGS sequence"/>
</dbReference>
<keyword evidence="2" id="KW-1185">Reference proteome</keyword>
<evidence type="ECO:0000313" key="1">
    <source>
        <dbReference type="EMBL" id="MBC3537534.1"/>
    </source>
</evidence>